<keyword evidence="10 15" id="KW-0460">Magnesium</keyword>
<dbReference type="RefSeq" id="WP_301814141.1">
    <property type="nucleotide sequence ID" value="NZ_JAUJZH010000025.1"/>
</dbReference>
<dbReference type="InterPro" id="IPR009061">
    <property type="entry name" value="DNA-bd_dom_put_sf"/>
</dbReference>
<dbReference type="Gene3D" id="3.30.56.10">
    <property type="match status" value="2"/>
</dbReference>
<dbReference type="PANTHER" id="PTHR10947:SF0">
    <property type="entry name" value="PHENYLALANINE--TRNA LIGASE BETA SUBUNIT"/>
    <property type="match status" value="1"/>
</dbReference>
<dbReference type="SUPFAM" id="SSF50249">
    <property type="entry name" value="Nucleic acid-binding proteins"/>
    <property type="match status" value="1"/>
</dbReference>
<dbReference type="InterPro" id="IPR002547">
    <property type="entry name" value="tRNA-bd_dom"/>
</dbReference>
<dbReference type="SUPFAM" id="SSF54991">
    <property type="entry name" value="Anticodon-binding domain of PheRS"/>
    <property type="match status" value="1"/>
</dbReference>
<evidence type="ECO:0000259" key="19">
    <source>
        <dbReference type="PROSITE" id="PS51483"/>
    </source>
</evidence>
<dbReference type="SUPFAM" id="SSF46955">
    <property type="entry name" value="Putative DNA-binding domain"/>
    <property type="match status" value="1"/>
</dbReference>
<keyword evidence="4 15" id="KW-0963">Cytoplasm</keyword>
<dbReference type="Pfam" id="PF01588">
    <property type="entry name" value="tRNA_bind"/>
    <property type="match status" value="1"/>
</dbReference>
<dbReference type="InterPro" id="IPR033714">
    <property type="entry name" value="tRNA_bind_bactPheRS"/>
</dbReference>
<evidence type="ECO:0000256" key="9">
    <source>
        <dbReference type="ARBA" id="ARBA00022840"/>
    </source>
</evidence>
<dbReference type="Gene3D" id="3.30.70.380">
    <property type="entry name" value="Ferrodoxin-fold anticodon-binding domain"/>
    <property type="match status" value="1"/>
</dbReference>
<evidence type="ECO:0000256" key="13">
    <source>
        <dbReference type="ARBA" id="ARBA00023146"/>
    </source>
</evidence>
<comment type="similarity">
    <text evidence="2 15">Belongs to the phenylalanyl-tRNA synthetase beta subunit family. Type 1 subfamily.</text>
</comment>
<evidence type="ECO:0000256" key="15">
    <source>
        <dbReference type="HAMAP-Rule" id="MF_00283"/>
    </source>
</evidence>
<dbReference type="InterPro" id="IPR005121">
    <property type="entry name" value="Fdx_antiC-bd"/>
</dbReference>
<dbReference type="EMBL" id="JAUKVY010000025">
    <property type="protein sequence ID" value="MDO1536176.1"/>
    <property type="molecule type" value="Genomic_DNA"/>
</dbReference>
<feature type="domain" description="FDX-ACB" evidence="18">
    <location>
        <begin position="706"/>
        <end position="809"/>
    </location>
</feature>
<dbReference type="Gene3D" id="3.50.40.10">
    <property type="entry name" value="Phenylalanyl-trna Synthetase, Chain B, domain 3"/>
    <property type="match status" value="1"/>
</dbReference>
<dbReference type="PANTHER" id="PTHR10947">
    <property type="entry name" value="PHENYLALANYL-TRNA SYNTHETASE BETA CHAIN AND LEUCINE-RICH REPEAT-CONTAINING PROTEIN 47"/>
    <property type="match status" value="1"/>
</dbReference>
<evidence type="ECO:0000256" key="6">
    <source>
        <dbReference type="ARBA" id="ARBA00022598"/>
    </source>
</evidence>
<evidence type="ECO:0000259" key="17">
    <source>
        <dbReference type="PROSITE" id="PS50886"/>
    </source>
</evidence>
<reference evidence="20" key="1">
    <citation type="submission" date="2023-06" db="EMBL/GenBank/DDBJ databases">
        <authorList>
            <person name="Jiang Y."/>
            <person name="Liu Q."/>
        </authorList>
    </citation>
    <scope>NUCLEOTIDE SEQUENCE</scope>
    <source>
        <strain evidence="20">CGMCC 1.12090</strain>
    </source>
</reference>
<feature type="domain" description="TRNA-binding" evidence="17">
    <location>
        <begin position="39"/>
        <end position="153"/>
    </location>
</feature>
<comment type="caution">
    <text evidence="20">The sequence shown here is derived from an EMBL/GenBank/DDBJ whole genome shotgun (WGS) entry which is preliminary data.</text>
</comment>
<evidence type="ECO:0000256" key="16">
    <source>
        <dbReference type="PROSITE-ProRule" id="PRU00209"/>
    </source>
</evidence>
<sequence>MQFPESWLREFCDPQLSSEALAETLTMGGFEVEERRPVAPPFSKIVVGEIKEAVQHPNADRLRVCQVDAGQGALLNIVCGAPNARVGIKVPLALVGAELPPGEDGKPFLIKLGKLRGVESQGMLCSARELQLSEDHGGLLELEADAPVGADIREVLKLDDALLTLKLTPNLAHGLSVYGIARELAALTGAPLRKPAIAPVTTAFADKLPVKVEAPDLCGRFSGRIVRGVDTKVATPAWMVDRLARCGQRSVTPLVDISNYVMFEYGQPSHIFDLDKIHGGLTVRWGKAGEQLKLLNGNTVTVDDKVGVIADEREVESLAGIMGGDATAVSDDTRNIYIEAAFWWPESIQGRSRRFNFSTDAGHRYERGVDPSRTVEIIERITRLVVEICGGQAGAMDDQTLRLPEAKPVTLRVSRAARVIGMPLTQAECADALHRLSLPVEQGDGTLIVTPPPHRFDLLIEEDLIEEVARLVGYQNLPTTPPLAPITARVRPEAERGRYEVRHRLADLGYQETINFSFVEAHWEQDLAGNADPIKLLNPIASQMSVMRSSLLGSLLQVLKFNLDRRATQVRVFELGRVFLRDASVVTTDSTVKGIHQPMRVAGLAWGDAAEGRWEGKAERVDFFDIKGDVEALLAPRVPDFEPVEHPALHPGRAARVLLDGRAIGVVGELHPRWRQKWDFAQVPILFELELDAVTARPLPLAQPVPKLQPVERDLALVVAESVTHDALMGAIRAASDASLLRDLALFDIYRPTVGRDGAVAAGGLAAGEKSMAVRLGFNSDSALTDEQVEAAVRKIIDQLGARIGARLRV</sequence>
<keyword evidence="13 15" id="KW-0030">Aminoacyl-tRNA synthetase</keyword>
<evidence type="ECO:0000313" key="21">
    <source>
        <dbReference type="Proteomes" id="UP001169027"/>
    </source>
</evidence>
<keyword evidence="12 15" id="KW-0648">Protein biosynthesis</keyword>
<evidence type="ECO:0000256" key="2">
    <source>
        <dbReference type="ARBA" id="ARBA00008653"/>
    </source>
</evidence>
<dbReference type="Pfam" id="PF03147">
    <property type="entry name" value="FDX-ACB"/>
    <property type="match status" value="1"/>
</dbReference>
<dbReference type="InterPro" id="IPR004532">
    <property type="entry name" value="Phe-tRNA-ligase_IIc_bsu_bact"/>
</dbReference>
<evidence type="ECO:0000256" key="3">
    <source>
        <dbReference type="ARBA" id="ARBA00011209"/>
    </source>
</evidence>
<dbReference type="CDD" id="cd02796">
    <property type="entry name" value="tRNA_bind_bactPheRS"/>
    <property type="match status" value="1"/>
</dbReference>
<dbReference type="Proteomes" id="UP001169027">
    <property type="component" value="Unassembled WGS sequence"/>
</dbReference>
<dbReference type="SMART" id="SM00874">
    <property type="entry name" value="B5"/>
    <property type="match status" value="1"/>
</dbReference>
<dbReference type="InterPro" id="IPR020825">
    <property type="entry name" value="Phe-tRNA_synthase-like_B3/B4"/>
</dbReference>
<dbReference type="InterPro" id="IPR012340">
    <property type="entry name" value="NA-bd_OB-fold"/>
</dbReference>
<keyword evidence="21" id="KW-1185">Reference proteome</keyword>
<evidence type="ECO:0000256" key="14">
    <source>
        <dbReference type="ARBA" id="ARBA00049255"/>
    </source>
</evidence>
<dbReference type="InterPro" id="IPR036690">
    <property type="entry name" value="Fdx_antiC-bd_sf"/>
</dbReference>
<dbReference type="PROSITE" id="PS50886">
    <property type="entry name" value="TRBD"/>
    <property type="match status" value="1"/>
</dbReference>
<dbReference type="SMART" id="SM00896">
    <property type="entry name" value="FDX-ACB"/>
    <property type="match status" value="1"/>
</dbReference>
<dbReference type="PROSITE" id="PS51483">
    <property type="entry name" value="B5"/>
    <property type="match status" value="1"/>
</dbReference>
<keyword evidence="5 16" id="KW-0820">tRNA-binding</keyword>
<feature type="binding site" evidence="15">
    <location>
        <position position="467"/>
    </location>
    <ligand>
        <name>Mg(2+)</name>
        <dbReference type="ChEBI" id="CHEBI:18420"/>
        <note>shared with alpha subunit</note>
    </ligand>
</feature>
<comment type="subunit">
    <text evidence="3 15">Tetramer of two alpha and two beta subunits.</text>
</comment>
<feature type="binding site" evidence="15">
    <location>
        <position position="466"/>
    </location>
    <ligand>
        <name>Mg(2+)</name>
        <dbReference type="ChEBI" id="CHEBI:18420"/>
        <note>shared with alpha subunit</note>
    </ligand>
</feature>
<keyword evidence="11 16" id="KW-0694">RNA-binding</keyword>
<protein>
    <recommendedName>
        <fullName evidence="15">Phenylalanine--tRNA ligase beta subunit</fullName>
        <ecNumber evidence="15">6.1.1.20</ecNumber>
    </recommendedName>
    <alternativeName>
        <fullName evidence="15">Phenylalanyl-tRNA synthetase beta subunit</fullName>
        <shortName evidence="15">PheRS</shortName>
    </alternativeName>
</protein>
<dbReference type="SUPFAM" id="SSF55681">
    <property type="entry name" value="Class II aaRS and biotin synthetases"/>
    <property type="match status" value="1"/>
</dbReference>
<dbReference type="PROSITE" id="PS51447">
    <property type="entry name" value="FDX_ACB"/>
    <property type="match status" value="1"/>
</dbReference>
<keyword evidence="6 15" id="KW-0436">Ligase</keyword>
<comment type="catalytic activity">
    <reaction evidence="14 15">
        <text>tRNA(Phe) + L-phenylalanine + ATP = L-phenylalanyl-tRNA(Phe) + AMP + diphosphate + H(+)</text>
        <dbReference type="Rhea" id="RHEA:19413"/>
        <dbReference type="Rhea" id="RHEA-COMP:9668"/>
        <dbReference type="Rhea" id="RHEA-COMP:9699"/>
        <dbReference type="ChEBI" id="CHEBI:15378"/>
        <dbReference type="ChEBI" id="CHEBI:30616"/>
        <dbReference type="ChEBI" id="CHEBI:33019"/>
        <dbReference type="ChEBI" id="CHEBI:58095"/>
        <dbReference type="ChEBI" id="CHEBI:78442"/>
        <dbReference type="ChEBI" id="CHEBI:78531"/>
        <dbReference type="ChEBI" id="CHEBI:456215"/>
        <dbReference type="EC" id="6.1.1.20"/>
    </reaction>
</comment>
<keyword evidence="9 15" id="KW-0067">ATP-binding</keyword>
<dbReference type="GO" id="GO:0004826">
    <property type="term" value="F:phenylalanine-tRNA ligase activity"/>
    <property type="evidence" value="ECO:0007669"/>
    <property type="project" value="UniProtKB-EC"/>
</dbReference>
<dbReference type="InterPro" id="IPR005146">
    <property type="entry name" value="B3/B4_tRNA-bd"/>
</dbReference>
<keyword evidence="8 15" id="KW-0547">Nucleotide-binding</keyword>
<dbReference type="Pfam" id="PF03484">
    <property type="entry name" value="B5"/>
    <property type="match status" value="1"/>
</dbReference>
<dbReference type="SMART" id="SM00873">
    <property type="entry name" value="B3_4"/>
    <property type="match status" value="1"/>
</dbReference>
<keyword evidence="7 15" id="KW-0479">Metal-binding</keyword>
<dbReference type="Gene3D" id="3.30.930.10">
    <property type="entry name" value="Bira Bifunctional Protein, Domain 2"/>
    <property type="match status" value="1"/>
</dbReference>
<accession>A0ABT8SB76</accession>
<evidence type="ECO:0000256" key="10">
    <source>
        <dbReference type="ARBA" id="ARBA00022842"/>
    </source>
</evidence>
<gene>
    <name evidence="15 20" type="primary">pheT</name>
    <name evidence="20" type="ORF">Q2T77_28200</name>
</gene>
<comment type="cofactor">
    <cofactor evidence="15">
        <name>Mg(2+)</name>
        <dbReference type="ChEBI" id="CHEBI:18420"/>
    </cofactor>
    <text evidence="15">Binds 2 magnesium ions per tetramer.</text>
</comment>
<evidence type="ECO:0000256" key="12">
    <source>
        <dbReference type="ARBA" id="ARBA00022917"/>
    </source>
</evidence>
<evidence type="ECO:0000259" key="18">
    <source>
        <dbReference type="PROSITE" id="PS51447"/>
    </source>
</evidence>
<evidence type="ECO:0000256" key="4">
    <source>
        <dbReference type="ARBA" id="ARBA00022490"/>
    </source>
</evidence>
<dbReference type="SUPFAM" id="SSF56037">
    <property type="entry name" value="PheT/TilS domain"/>
    <property type="match status" value="1"/>
</dbReference>
<feature type="binding site" evidence="15">
    <location>
        <position position="457"/>
    </location>
    <ligand>
        <name>Mg(2+)</name>
        <dbReference type="ChEBI" id="CHEBI:18420"/>
        <note>shared with alpha subunit</note>
    </ligand>
</feature>
<dbReference type="Pfam" id="PF17759">
    <property type="entry name" value="tRNA_synthFbeta"/>
    <property type="match status" value="1"/>
</dbReference>
<feature type="domain" description="B5" evidence="19">
    <location>
        <begin position="404"/>
        <end position="479"/>
    </location>
</feature>
<dbReference type="EC" id="6.1.1.20" evidence="15"/>
<proteinExistence type="inferred from homology"/>
<evidence type="ECO:0000256" key="1">
    <source>
        <dbReference type="ARBA" id="ARBA00004496"/>
    </source>
</evidence>
<evidence type="ECO:0000256" key="11">
    <source>
        <dbReference type="ARBA" id="ARBA00022884"/>
    </source>
</evidence>
<dbReference type="Pfam" id="PF03483">
    <property type="entry name" value="B3_4"/>
    <property type="match status" value="1"/>
</dbReference>
<name>A0ABT8SB76_9BURK</name>
<dbReference type="NCBIfam" id="TIGR00472">
    <property type="entry name" value="pheT_bact"/>
    <property type="match status" value="1"/>
</dbReference>
<evidence type="ECO:0000256" key="7">
    <source>
        <dbReference type="ARBA" id="ARBA00022723"/>
    </source>
</evidence>
<dbReference type="CDD" id="cd00769">
    <property type="entry name" value="PheRS_beta_core"/>
    <property type="match status" value="1"/>
</dbReference>
<comment type="subcellular location">
    <subcellularLocation>
        <location evidence="1 15">Cytoplasm</location>
    </subcellularLocation>
</comment>
<feature type="binding site" evidence="15">
    <location>
        <position position="463"/>
    </location>
    <ligand>
        <name>Mg(2+)</name>
        <dbReference type="ChEBI" id="CHEBI:18420"/>
        <note>shared with alpha subunit</note>
    </ligand>
</feature>
<dbReference type="InterPro" id="IPR005147">
    <property type="entry name" value="tRNA_synthase_B5-dom"/>
</dbReference>
<dbReference type="NCBIfam" id="NF045760">
    <property type="entry name" value="YtpR"/>
    <property type="match status" value="1"/>
</dbReference>
<dbReference type="InterPro" id="IPR045864">
    <property type="entry name" value="aa-tRNA-synth_II/BPL/LPL"/>
</dbReference>
<evidence type="ECO:0000256" key="8">
    <source>
        <dbReference type="ARBA" id="ARBA00022741"/>
    </source>
</evidence>
<dbReference type="HAMAP" id="MF_00283">
    <property type="entry name" value="Phe_tRNA_synth_beta1"/>
    <property type="match status" value="1"/>
</dbReference>
<dbReference type="InterPro" id="IPR045060">
    <property type="entry name" value="Phe-tRNA-ligase_IIc_bsu"/>
</dbReference>
<dbReference type="Gene3D" id="2.40.50.140">
    <property type="entry name" value="Nucleic acid-binding proteins"/>
    <property type="match status" value="1"/>
</dbReference>
<dbReference type="InterPro" id="IPR041616">
    <property type="entry name" value="PheRS_beta_core"/>
</dbReference>
<evidence type="ECO:0000313" key="20">
    <source>
        <dbReference type="EMBL" id="MDO1536176.1"/>
    </source>
</evidence>
<evidence type="ECO:0000256" key="5">
    <source>
        <dbReference type="ARBA" id="ARBA00022555"/>
    </source>
</evidence>
<organism evidence="20 21">
    <name type="scientific">Variovorax ginsengisoli</name>
    <dbReference type="NCBI Taxonomy" id="363844"/>
    <lineage>
        <taxon>Bacteria</taxon>
        <taxon>Pseudomonadati</taxon>
        <taxon>Pseudomonadota</taxon>
        <taxon>Betaproteobacteria</taxon>
        <taxon>Burkholderiales</taxon>
        <taxon>Comamonadaceae</taxon>
        <taxon>Variovorax</taxon>
    </lineage>
</organism>